<organism evidence="1 2">
    <name type="scientific">Streptomyces katrae</name>
    <dbReference type="NCBI Taxonomy" id="68223"/>
    <lineage>
        <taxon>Bacteria</taxon>
        <taxon>Bacillati</taxon>
        <taxon>Actinomycetota</taxon>
        <taxon>Actinomycetes</taxon>
        <taxon>Kitasatosporales</taxon>
        <taxon>Streptomycetaceae</taxon>
        <taxon>Streptomyces</taxon>
    </lineage>
</organism>
<comment type="caution">
    <text evidence="1">The sequence shown here is derived from an EMBL/GenBank/DDBJ whole genome shotgun (WGS) entry which is preliminary data.</text>
</comment>
<keyword evidence="2" id="KW-1185">Reference proteome</keyword>
<evidence type="ECO:0000313" key="1">
    <source>
        <dbReference type="EMBL" id="MDK9495439.1"/>
    </source>
</evidence>
<gene>
    <name evidence="1" type="ORF">QEZ40_006088</name>
</gene>
<accession>A0ABT7GRC1</accession>
<proteinExistence type="predicted"/>
<reference evidence="1 2" key="1">
    <citation type="submission" date="2023-05" db="EMBL/GenBank/DDBJ databases">
        <title>Sequencing and Assembly of Streptomyces sp. NP73.</title>
        <authorList>
            <person name="Konwar A.N."/>
            <person name="Saikia K."/>
            <person name="Thakur D."/>
        </authorList>
    </citation>
    <scope>NUCLEOTIDE SEQUENCE [LARGE SCALE GENOMIC DNA]</scope>
    <source>
        <strain evidence="1 2">NP73</strain>
    </source>
</reference>
<protein>
    <submittedName>
        <fullName evidence="1">Uncharacterized protein</fullName>
    </submittedName>
</protein>
<dbReference type="EMBL" id="JASITI010000006">
    <property type="protein sequence ID" value="MDK9495439.1"/>
    <property type="molecule type" value="Genomic_DNA"/>
</dbReference>
<dbReference type="RefSeq" id="WP_285341045.1">
    <property type="nucleotide sequence ID" value="NZ_JASITI010000006.1"/>
</dbReference>
<sequence>MTDLLSVAADVLTLLGTTVSLTLEIRRARREADAAAKERGNPEE</sequence>
<name>A0ABT7GRC1_9ACTN</name>
<evidence type="ECO:0000313" key="2">
    <source>
        <dbReference type="Proteomes" id="UP001223390"/>
    </source>
</evidence>
<dbReference type="Proteomes" id="UP001223390">
    <property type="component" value="Unassembled WGS sequence"/>
</dbReference>